<evidence type="ECO:0000256" key="1">
    <source>
        <dbReference type="ARBA" id="ARBA00000085"/>
    </source>
</evidence>
<dbReference type="InterPro" id="IPR011495">
    <property type="entry name" value="Sig_transdc_His_kin_sub2_dim/P"/>
</dbReference>
<gene>
    <name evidence="9" type="ORF">GRI68_02715</name>
</gene>
<evidence type="ECO:0000256" key="7">
    <source>
        <dbReference type="ARBA" id="ARBA00022840"/>
    </source>
</evidence>
<evidence type="ECO:0000259" key="8">
    <source>
        <dbReference type="PROSITE" id="PS50112"/>
    </source>
</evidence>
<dbReference type="GO" id="GO:0005524">
    <property type="term" value="F:ATP binding"/>
    <property type="evidence" value="ECO:0007669"/>
    <property type="project" value="UniProtKB-KW"/>
</dbReference>
<reference evidence="9 10" key="1">
    <citation type="submission" date="2019-12" db="EMBL/GenBank/DDBJ databases">
        <title>Genomic-based taxomic classification of the family Erythrobacteraceae.</title>
        <authorList>
            <person name="Xu L."/>
        </authorList>
    </citation>
    <scope>NUCLEOTIDE SEQUENCE [LARGE SCALE GENOMIC DNA]</scope>
    <source>
        <strain evidence="9 10">LMG 29519</strain>
    </source>
</reference>
<dbReference type="Gene3D" id="3.30.565.10">
    <property type="entry name" value="Histidine kinase-like ATPase, C-terminal domain"/>
    <property type="match status" value="1"/>
</dbReference>
<evidence type="ECO:0000313" key="10">
    <source>
        <dbReference type="Proteomes" id="UP000429229"/>
    </source>
</evidence>
<accession>A0A6I4U3S3</accession>
<name>A0A6I4U3S3_9SPHN</name>
<evidence type="ECO:0000256" key="4">
    <source>
        <dbReference type="ARBA" id="ARBA00022679"/>
    </source>
</evidence>
<dbReference type="InterPro" id="IPR035965">
    <property type="entry name" value="PAS-like_dom_sf"/>
</dbReference>
<proteinExistence type="predicted"/>
<dbReference type="Gene3D" id="3.30.450.20">
    <property type="entry name" value="PAS domain"/>
    <property type="match status" value="1"/>
</dbReference>
<keyword evidence="3" id="KW-0597">Phosphoprotein</keyword>
<keyword evidence="4" id="KW-0808">Transferase</keyword>
<keyword evidence="6" id="KW-0418">Kinase</keyword>
<feature type="domain" description="PAS" evidence="8">
    <location>
        <begin position="77"/>
        <end position="113"/>
    </location>
</feature>
<dbReference type="EC" id="2.7.13.3" evidence="2"/>
<dbReference type="PANTHER" id="PTHR41523:SF8">
    <property type="entry name" value="ETHYLENE RESPONSE SENSOR PROTEIN"/>
    <property type="match status" value="1"/>
</dbReference>
<sequence>MPACEACSAERGRGAVTAATLERRWNATQGARVRVLTDCFRSSALVCAQARGRLRYDGDDPLLSFIDQLFQRANEEAQSLLLAALDQLAEGVIVADADGLLIYVNPAAAAIHGVGELHVSPADYSQTYHLLTSEGKPYPPADLPLSRAVLHGETVRNAHWKIAHPDGRIVDAVGSARPVLDKKGDQIASVVTMSDRTIEMADRRRLANALETKDTLLSEVNHRVKNNLSLVNSLLTLHARRMDDPQAKTAFTDASARVGVLVDIHSQLFALDTHRSIEVVSFLAHLTRETLRSMAVGRDVELVIKQYGRALLSTDQTTTLALALNELTLNSLKHAFNDTEKPRIELEMMAGSNMLSIVYCDNGCGMEDKPAASSTGIGEALISQLTTSLSAKLEKRHGVEGFCVDIEIPLY</sequence>
<keyword evidence="10" id="KW-1185">Reference proteome</keyword>
<dbReference type="AlphaFoldDB" id="A0A6I4U3S3"/>
<keyword evidence="7" id="KW-0067">ATP-binding</keyword>
<dbReference type="PROSITE" id="PS50112">
    <property type="entry name" value="PAS"/>
    <property type="match status" value="1"/>
</dbReference>
<dbReference type="InterPro" id="IPR000014">
    <property type="entry name" value="PAS"/>
</dbReference>
<evidence type="ECO:0000256" key="5">
    <source>
        <dbReference type="ARBA" id="ARBA00022741"/>
    </source>
</evidence>
<keyword evidence="5" id="KW-0547">Nucleotide-binding</keyword>
<dbReference type="InterPro" id="IPR036890">
    <property type="entry name" value="HATPase_C_sf"/>
</dbReference>
<evidence type="ECO:0000256" key="6">
    <source>
        <dbReference type="ARBA" id="ARBA00022777"/>
    </source>
</evidence>
<dbReference type="Pfam" id="PF07568">
    <property type="entry name" value="HisKA_2"/>
    <property type="match status" value="1"/>
</dbReference>
<dbReference type="EMBL" id="WTYR01000001">
    <property type="protein sequence ID" value="MXP09091.1"/>
    <property type="molecule type" value="Genomic_DNA"/>
</dbReference>
<protein>
    <recommendedName>
        <fullName evidence="2">histidine kinase</fullName>
        <ecNumber evidence="2">2.7.13.3</ecNumber>
    </recommendedName>
</protein>
<dbReference type="Pfam" id="PF13188">
    <property type="entry name" value="PAS_8"/>
    <property type="match status" value="1"/>
</dbReference>
<evidence type="ECO:0000256" key="3">
    <source>
        <dbReference type="ARBA" id="ARBA00022553"/>
    </source>
</evidence>
<dbReference type="SUPFAM" id="SSF55874">
    <property type="entry name" value="ATPase domain of HSP90 chaperone/DNA topoisomerase II/histidine kinase"/>
    <property type="match status" value="1"/>
</dbReference>
<comment type="catalytic activity">
    <reaction evidence="1">
        <text>ATP + protein L-histidine = ADP + protein N-phospho-L-histidine.</text>
        <dbReference type="EC" id="2.7.13.3"/>
    </reaction>
</comment>
<evidence type="ECO:0000313" key="9">
    <source>
        <dbReference type="EMBL" id="MXP09091.1"/>
    </source>
</evidence>
<dbReference type="PANTHER" id="PTHR41523">
    <property type="entry name" value="TWO-COMPONENT SYSTEM SENSOR PROTEIN"/>
    <property type="match status" value="1"/>
</dbReference>
<dbReference type="Proteomes" id="UP000429229">
    <property type="component" value="Unassembled WGS sequence"/>
</dbReference>
<evidence type="ECO:0000256" key="2">
    <source>
        <dbReference type="ARBA" id="ARBA00012438"/>
    </source>
</evidence>
<dbReference type="CDD" id="cd00130">
    <property type="entry name" value="PAS"/>
    <property type="match status" value="1"/>
</dbReference>
<organism evidence="9 10">
    <name type="scientific">Alteriqipengyuania halimionae</name>
    <dbReference type="NCBI Taxonomy" id="1926630"/>
    <lineage>
        <taxon>Bacteria</taxon>
        <taxon>Pseudomonadati</taxon>
        <taxon>Pseudomonadota</taxon>
        <taxon>Alphaproteobacteria</taxon>
        <taxon>Sphingomonadales</taxon>
        <taxon>Erythrobacteraceae</taxon>
        <taxon>Alteriqipengyuania</taxon>
    </lineage>
</organism>
<comment type="caution">
    <text evidence="9">The sequence shown here is derived from an EMBL/GenBank/DDBJ whole genome shotgun (WGS) entry which is preliminary data.</text>
</comment>
<dbReference type="GO" id="GO:0004673">
    <property type="term" value="F:protein histidine kinase activity"/>
    <property type="evidence" value="ECO:0007669"/>
    <property type="project" value="UniProtKB-EC"/>
</dbReference>
<dbReference type="SUPFAM" id="SSF55785">
    <property type="entry name" value="PYP-like sensor domain (PAS domain)"/>
    <property type="match status" value="1"/>
</dbReference>